<sequence length="106" mass="12350">MRLSPTVSQEKQEKKENVNISKTVSQYPLYALIEWTLQVPVFKGATTFKKSFLFLENDFTDAKRQSVCPFQKSNLVCQMIRETHRTCIINIDRIHHTCIAPRLAFC</sequence>
<keyword evidence="2" id="KW-1185">Reference proteome</keyword>
<gene>
    <name evidence="1" type="ORF">APZ42_011317</name>
</gene>
<dbReference type="Proteomes" id="UP000076858">
    <property type="component" value="Unassembled WGS sequence"/>
</dbReference>
<proteinExistence type="predicted"/>
<evidence type="ECO:0000313" key="1">
    <source>
        <dbReference type="EMBL" id="KZS21393.1"/>
    </source>
</evidence>
<evidence type="ECO:0000313" key="2">
    <source>
        <dbReference type="Proteomes" id="UP000076858"/>
    </source>
</evidence>
<reference evidence="1 2" key="1">
    <citation type="submission" date="2016-03" db="EMBL/GenBank/DDBJ databases">
        <title>EvidentialGene: Evidence-directed Construction of Genes on Genomes.</title>
        <authorList>
            <person name="Gilbert D.G."/>
            <person name="Choi J.-H."/>
            <person name="Mockaitis K."/>
            <person name="Colbourne J."/>
            <person name="Pfrender M."/>
        </authorList>
    </citation>
    <scope>NUCLEOTIDE SEQUENCE [LARGE SCALE GENOMIC DNA]</scope>
    <source>
        <strain evidence="1 2">Xinb3</strain>
        <tissue evidence="1">Complete organism</tissue>
    </source>
</reference>
<dbReference type="AlphaFoldDB" id="A0A162SKK6"/>
<accession>A0A162SKK6</accession>
<name>A0A162SKK6_9CRUS</name>
<organism evidence="1 2">
    <name type="scientific">Daphnia magna</name>
    <dbReference type="NCBI Taxonomy" id="35525"/>
    <lineage>
        <taxon>Eukaryota</taxon>
        <taxon>Metazoa</taxon>
        <taxon>Ecdysozoa</taxon>
        <taxon>Arthropoda</taxon>
        <taxon>Crustacea</taxon>
        <taxon>Branchiopoda</taxon>
        <taxon>Diplostraca</taxon>
        <taxon>Cladocera</taxon>
        <taxon>Anomopoda</taxon>
        <taxon>Daphniidae</taxon>
        <taxon>Daphnia</taxon>
    </lineage>
</organism>
<comment type="caution">
    <text evidence="1">The sequence shown here is derived from an EMBL/GenBank/DDBJ whole genome shotgun (WGS) entry which is preliminary data.</text>
</comment>
<protein>
    <submittedName>
        <fullName evidence="1">Uncharacterized protein</fullName>
    </submittedName>
</protein>
<dbReference type="EMBL" id="LRGB01000024">
    <property type="protein sequence ID" value="KZS21393.1"/>
    <property type="molecule type" value="Genomic_DNA"/>
</dbReference>